<name>A0ABD0Z568_9HEMI</name>
<sequence>MQNLDKMSTNYKVLFANFLDIEVLKFCHQIHLRSSTRRYLQRLDTTASIKLNLYEPRSSLILSSGSNGESDLDRLTACPWLVVIEKYQDWSCVMKLVKCLLVLLIINGGEGASLERKGDDGNTIVKDIDVDRTVKEVEEILKNDPSLPRLTKGEILSLIEEVKQQQTKQHQRGSKSLMVVLPYSGNSSSSLEDLFTKAPVTEMFHDTSDTITKHTTTTPKPIVSSFTSTSTTTGFSTTTETSPSTVTTKRPKRRRKPSSKKPQRTTTSTPPSPVYKPLDEEETTGEEPTTVGQWVPFEPVKPHKPPQHPHLPPIMQDTLGEIDPAVESEPVVYVTPPKKQIPKPTTNAPNLAEGAEGLSSDMKTLLSEFGLLKLNGGAKKTETTTKGPSAVPSVKISPTVDPTSYMRFKPLPESGPDMSEDMKSFLANFGLIPSKRRRNKALIEPSTRPPKLIRLDDVPAIHEEIFSPEMKQVLEDLGLMEADRKRRAKSLKQQHVFNPTSSVAATDAEKLAKINKLLKKIRELAEDKRSHSLSQEEIRELLVRELGEDVAAGGLLGAAQPDPLSLDELADVLESNKNEVKRQQPETTTQDAESTDATPQETTYEDTTSAEETTTTSTTEAATERTPSFDDLNESFGGPVTTTARPNGLYFLLDWNTFLNVGTEERKVELNFSPKVGNPSLFLPVNVP</sequence>
<evidence type="ECO:0000313" key="3">
    <source>
        <dbReference type="Proteomes" id="UP001558652"/>
    </source>
</evidence>
<feature type="region of interest" description="Disordered" evidence="1">
    <location>
        <begin position="578"/>
        <end position="640"/>
    </location>
</feature>
<feature type="compositionally biased region" description="Low complexity" evidence="1">
    <location>
        <begin position="213"/>
        <end position="248"/>
    </location>
</feature>
<proteinExistence type="predicted"/>
<dbReference type="EMBL" id="JBFDAA010000003">
    <property type="protein sequence ID" value="KAL1138862.1"/>
    <property type="molecule type" value="Genomic_DNA"/>
</dbReference>
<feature type="compositionally biased region" description="Low complexity" evidence="1">
    <location>
        <begin position="601"/>
        <end position="626"/>
    </location>
</feature>
<feature type="compositionally biased region" description="Basic residues" evidence="1">
    <location>
        <begin position="249"/>
        <end position="263"/>
    </location>
</feature>
<evidence type="ECO:0000313" key="2">
    <source>
        <dbReference type="EMBL" id="KAL1138862.1"/>
    </source>
</evidence>
<accession>A0ABD0Z568</accession>
<comment type="caution">
    <text evidence="2">The sequence shown here is derived from an EMBL/GenBank/DDBJ whole genome shotgun (WGS) entry which is preliminary data.</text>
</comment>
<gene>
    <name evidence="2" type="ORF">AAG570_008924</name>
</gene>
<dbReference type="Proteomes" id="UP001558652">
    <property type="component" value="Unassembled WGS sequence"/>
</dbReference>
<feature type="compositionally biased region" description="Polar residues" evidence="1">
    <location>
        <begin position="585"/>
        <end position="600"/>
    </location>
</feature>
<keyword evidence="3" id="KW-1185">Reference proteome</keyword>
<dbReference type="AlphaFoldDB" id="A0ABD0Z568"/>
<reference evidence="2 3" key="1">
    <citation type="submission" date="2024-07" db="EMBL/GenBank/DDBJ databases">
        <title>Chromosome-level genome assembly of the water stick insect Ranatra chinensis (Heteroptera: Nepidae).</title>
        <authorList>
            <person name="Liu X."/>
        </authorList>
    </citation>
    <scope>NUCLEOTIDE SEQUENCE [LARGE SCALE GENOMIC DNA]</scope>
    <source>
        <strain evidence="2">Cailab_2021Rc</strain>
        <tissue evidence="2">Muscle</tissue>
    </source>
</reference>
<evidence type="ECO:0000256" key="1">
    <source>
        <dbReference type="SAM" id="MobiDB-lite"/>
    </source>
</evidence>
<organism evidence="2 3">
    <name type="scientific">Ranatra chinensis</name>
    <dbReference type="NCBI Taxonomy" id="642074"/>
    <lineage>
        <taxon>Eukaryota</taxon>
        <taxon>Metazoa</taxon>
        <taxon>Ecdysozoa</taxon>
        <taxon>Arthropoda</taxon>
        <taxon>Hexapoda</taxon>
        <taxon>Insecta</taxon>
        <taxon>Pterygota</taxon>
        <taxon>Neoptera</taxon>
        <taxon>Paraneoptera</taxon>
        <taxon>Hemiptera</taxon>
        <taxon>Heteroptera</taxon>
        <taxon>Panheteroptera</taxon>
        <taxon>Nepomorpha</taxon>
        <taxon>Nepidae</taxon>
        <taxon>Ranatrinae</taxon>
        <taxon>Ranatra</taxon>
    </lineage>
</organism>
<protein>
    <submittedName>
        <fullName evidence="2">Uncharacterized protein</fullName>
    </submittedName>
</protein>
<feature type="region of interest" description="Disordered" evidence="1">
    <location>
        <begin position="211"/>
        <end position="310"/>
    </location>
</feature>